<feature type="DNA-binding region" description="H-T-H motif" evidence="4">
    <location>
        <begin position="28"/>
        <end position="47"/>
    </location>
</feature>
<evidence type="ECO:0000256" key="2">
    <source>
        <dbReference type="ARBA" id="ARBA00023125"/>
    </source>
</evidence>
<dbReference type="Gene3D" id="1.10.357.10">
    <property type="entry name" value="Tetracycline Repressor, domain 2"/>
    <property type="match status" value="1"/>
</dbReference>
<reference evidence="6 7" key="1">
    <citation type="submission" date="2019-03" db="EMBL/GenBank/DDBJ databases">
        <title>Genomic Encyclopedia of Type Strains, Phase IV (KMG-IV): sequencing the most valuable type-strain genomes for metagenomic binning, comparative biology and taxonomic classification.</title>
        <authorList>
            <person name="Goeker M."/>
        </authorList>
    </citation>
    <scope>NUCLEOTIDE SEQUENCE [LARGE SCALE GENOMIC DNA]</scope>
    <source>
        <strain evidence="6 7">DSM 100059</strain>
    </source>
</reference>
<dbReference type="InterPro" id="IPR009057">
    <property type="entry name" value="Homeodomain-like_sf"/>
</dbReference>
<comment type="caution">
    <text evidence="6">The sequence shown here is derived from an EMBL/GenBank/DDBJ whole genome shotgun (WGS) entry which is preliminary data.</text>
</comment>
<keyword evidence="1" id="KW-0805">Transcription regulation</keyword>
<dbReference type="PANTHER" id="PTHR47506:SF1">
    <property type="entry name" value="HTH-TYPE TRANSCRIPTIONAL REGULATOR YJDC"/>
    <property type="match status" value="1"/>
</dbReference>
<evidence type="ECO:0000256" key="1">
    <source>
        <dbReference type="ARBA" id="ARBA00023015"/>
    </source>
</evidence>
<evidence type="ECO:0000259" key="5">
    <source>
        <dbReference type="PROSITE" id="PS50977"/>
    </source>
</evidence>
<keyword evidence="3" id="KW-0804">Transcription</keyword>
<dbReference type="Pfam" id="PF00440">
    <property type="entry name" value="TetR_N"/>
    <property type="match status" value="1"/>
</dbReference>
<dbReference type="AlphaFoldDB" id="A0A4R8DTH8"/>
<evidence type="ECO:0000256" key="4">
    <source>
        <dbReference type="PROSITE-ProRule" id="PRU00335"/>
    </source>
</evidence>
<evidence type="ECO:0000313" key="6">
    <source>
        <dbReference type="EMBL" id="TDX01612.1"/>
    </source>
</evidence>
<dbReference type="Proteomes" id="UP000294498">
    <property type="component" value="Unassembled WGS sequence"/>
</dbReference>
<sequence>MKTRHGPRERIVAAAYRLFYEQGYGATGINQIIEEASVAKASLYQLFRSKDELLLEYLKQRDHEWWTEFDAFRAGIPEGRKMLLALFDYRLKLVLEHRYRGCSFKRIAYELPDLDGPAAAVIREHKLGVKAFIATHLKIHNPSLSRQETADLTEFVMDLFEGSGNQTYLLRNTKPVEDAKRLLQKFIP</sequence>
<dbReference type="PRINTS" id="PR00455">
    <property type="entry name" value="HTHTETR"/>
</dbReference>
<proteinExistence type="predicted"/>
<dbReference type="SUPFAM" id="SSF46689">
    <property type="entry name" value="Homeodomain-like"/>
    <property type="match status" value="1"/>
</dbReference>
<name>A0A4R8DTH8_9BACT</name>
<dbReference type="EMBL" id="SODV01000001">
    <property type="protein sequence ID" value="TDX01612.1"/>
    <property type="molecule type" value="Genomic_DNA"/>
</dbReference>
<evidence type="ECO:0000313" key="7">
    <source>
        <dbReference type="Proteomes" id="UP000294498"/>
    </source>
</evidence>
<keyword evidence="2 4" id="KW-0238">DNA-binding</keyword>
<dbReference type="OrthoDB" id="9787680at2"/>
<dbReference type="PANTHER" id="PTHR47506">
    <property type="entry name" value="TRANSCRIPTIONAL REGULATORY PROTEIN"/>
    <property type="match status" value="1"/>
</dbReference>
<dbReference type="PROSITE" id="PS50977">
    <property type="entry name" value="HTH_TETR_2"/>
    <property type="match status" value="1"/>
</dbReference>
<accession>A0A4R8DTH8</accession>
<dbReference type="GO" id="GO:0003677">
    <property type="term" value="F:DNA binding"/>
    <property type="evidence" value="ECO:0007669"/>
    <property type="project" value="UniProtKB-UniRule"/>
</dbReference>
<feature type="domain" description="HTH tetR-type" evidence="5">
    <location>
        <begin position="5"/>
        <end position="65"/>
    </location>
</feature>
<dbReference type="InterPro" id="IPR036271">
    <property type="entry name" value="Tet_transcr_reg_TetR-rel_C_sf"/>
</dbReference>
<evidence type="ECO:0000256" key="3">
    <source>
        <dbReference type="ARBA" id="ARBA00023163"/>
    </source>
</evidence>
<dbReference type="SUPFAM" id="SSF48498">
    <property type="entry name" value="Tetracyclin repressor-like, C-terminal domain"/>
    <property type="match status" value="1"/>
</dbReference>
<dbReference type="InterPro" id="IPR001647">
    <property type="entry name" value="HTH_TetR"/>
</dbReference>
<dbReference type="RefSeq" id="WP_133994256.1">
    <property type="nucleotide sequence ID" value="NZ_SODV01000001.1"/>
</dbReference>
<organism evidence="6 7">
    <name type="scientific">Dinghuibacter silviterrae</name>
    <dbReference type="NCBI Taxonomy" id="1539049"/>
    <lineage>
        <taxon>Bacteria</taxon>
        <taxon>Pseudomonadati</taxon>
        <taxon>Bacteroidota</taxon>
        <taxon>Chitinophagia</taxon>
        <taxon>Chitinophagales</taxon>
        <taxon>Chitinophagaceae</taxon>
        <taxon>Dinghuibacter</taxon>
    </lineage>
</organism>
<protein>
    <submittedName>
        <fullName evidence="6">TetR family transcriptional regulator</fullName>
    </submittedName>
</protein>
<keyword evidence="7" id="KW-1185">Reference proteome</keyword>
<gene>
    <name evidence="6" type="ORF">EDB95_2653</name>
</gene>